<sequence length="45" mass="4968">KKLQKTKKNQDNAKPTNETASEFAAKNEGILPASSARKKRKTPRG</sequence>
<feature type="compositionally biased region" description="Basic residues" evidence="1">
    <location>
        <begin position="36"/>
        <end position="45"/>
    </location>
</feature>
<name>A0A9N9NLV5_9GLOM</name>
<comment type="caution">
    <text evidence="2">The sequence shown here is derived from an EMBL/GenBank/DDBJ whole genome shotgun (WGS) entry which is preliminary data.</text>
</comment>
<feature type="region of interest" description="Disordered" evidence="1">
    <location>
        <begin position="1"/>
        <end position="45"/>
    </location>
</feature>
<proteinExistence type="predicted"/>
<dbReference type="AlphaFoldDB" id="A0A9N9NLV5"/>
<accession>A0A9N9NLV5</accession>
<organism evidence="2 3">
    <name type="scientific">Dentiscutata erythropus</name>
    <dbReference type="NCBI Taxonomy" id="1348616"/>
    <lineage>
        <taxon>Eukaryota</taxon>
        <taxon>Fungi</taxon>
        <taxon>Fungi incertae sedis</taxon>
        <taxon>Mucoromycota</taxon>
        <taxon>Glomeromycotina</taxon>
        <taxon>Glomeromycetes</taxon>
        <taxon>Diversisporales</taxon>
        <taxon>Gigasporaceae</taxon>
        <taxon>Dentiscutata</taxon>
    </lineage>
</organism>
<feature type="non-terminal residue" evidence="2">
    <location>
        <position position="1"/>
    </location>
</feature>
<evidence type="ECO:0000256" key="1">
    <source>
        <dbReference type="SAM" id="MobiDB-lite"/>
    </source>
</evidence>
<gene>
    <name evidence="2" type="ORF">DERYTH_LOCUS16004</name>
</gene>
<keyword evidence="3" id="KW-1185">Reference proteome</keyword>
<evidence type="ECO:0000313" key="2">
    <source>
        <dbReference type="EMBL" id="CAG8740990.1"/>
    </source>
</evidence>
<dbReference type="Proteomes" id="UP000789405">
    <property type="component" value="Unassembled WGS sequence"/>
</dbReference>
<protein>
    <submittedName>
        <fullName evidence="2">4133_t:CDS:1</fullName>
    </submittedName>
</protein>
<dbReference type="EMBL" id="CAJVPY010013514">
    <property type="protein sequence ID" value="CAG8740990.1"/>
    <property type="molecule type" value="Genomic_DNA"/>
</dbReference>
<evidence type="ECO:0000313" key="3">
    <source>
        <dbReference type="Proteomes" id="UP000789405"/>
    </source>
</evidence>
<reference evidence="2" key="1">
    <citation type="submission" date="2021-06" db="EMBL/GenBank/DDBJ databases">
        <authorList>
            <person name="Kallberg Y."/>
            <person name="Tangrot J."/>
            <person name="Rosling A."/>
        </authorList>
    </citation>
    <scope>NUCLEOTIDE SEQUENCE</scope>
    <source>
        <strain evidence="2">MA453B</strain>
    </source>
</reference>